<sequence>MGAEPSKPTDDSKTLHVISVGYSRTGTLSMTLVLEKLLDGPVMHGGSQFLGRED</sequence>
<keyword evidence="2" id="KW-1185">Reference proteome</keyword>
<reference evidence="1" key="1">
    <citation type="journal article" date="2020" name="Stud. Mycol.">
        <title>101 Dothideomycetes genomes: a test case for predicting lifestyles and emergence of pathogens.</title>
        <authorList>
            <person name="Haridas S."/>
            <person name="Albert R."/>
            <person name="Binder M."/>
            <person name="Bloem J."/>
            <person name="Labutti K."/>
            <person name="Salamov A."/>
            <person name="Andreopoulos B."/>
            <person name="Baker S."/>
            <person name="Barry K."/>
            <person name="Bills G."/>
            <person name="Bluhm B."/>
            <person name="Cannon C."/>
            <person name="Castanera R."/>
            <person name="Culley D."/>
            <person name="Daum C."/>
            <person name="Ezra D."/>
            <person name="Gonzalez J."/>
            <person name="Henrissat B."/>
            <person name="Kuo A."/>
            <person name="Liang C."/>
            <person name="Lipzen A."/>
            <person name="Lutzoni F."/>
            <person name="Magnuson J."/>
            <person name="Mondo S."/>
            <person name="Nolan M."/>
            <person name="Ohm R."/>
            <person name="Pangilinan J."/>
            <person name="Park H.-J."/>
            <person name="Ramirez L."/>
            <person name="Alfaro M."/>
            <person name="Sun H."/>
            <person name="Tritt A."/>
            <person name="Yoshinaga Y."/>
            <person name="Zwiers L.-H."/>
            <person name="Turgeon B."/>
            <person name="Goodwin S."/>
            <person name="Spatafora J."/>
            <person name="Crous P."/>
            <person name="Grigoriev I."/>
        </authorList>
    </citation>
    <scope>NUCLEOTIDE SEQUENCE</scope>
    <source>
        <strain evidence="1">CBS 107.79</strain>
    </source>
</reference>
<evidence type="ECO:0000313" key="1">
    <source>
        <dbReference type="EMBL" id="KAF1975125.1"/>
    </source>
</evidence>
<dbReference type="InterPro" id="IPR040632">
    <property type="entry name" value="Sulfotransfer_4"/>
</dbReference>
<dbReference type="EMBL" id="ML976671">
    <property type="protein sequence ID" value="KAF1975125.1"/>
    <property type="molecule type" value="Genomic_DNA"/>
</dbReference>
<dbReference type="AlphaFoldDB" id="A0A6A5VDA4"/>
<gene>
    <name evidence="1" type="ORF">BU23DRAFT_361944</name>
</gene>
<proteinExistence type="predicted"/>
<dbReference type="OrthoDB" id="408152at2759"/>
<accession>A0A6A5VDA4</accession>
<name>A0A6A5VDA4_9PLEO</name>
<feature type="non-terminal residue" evidence="1">
    <location>
        <position position="54"/>
    </location>
</feature>
<evidence type="ECO:0000313" key="2">
    <source>
        <dbReference type="Proteomes" id="UP000800036"/>
    </source>
</evidence>
<dbReference type="Proteomes" id="UP000800036">
    <property type="component" value="Unassembled WGS sequence"/>
</dbReference>
<organism evidence="1 2">
    <name type="scientific">Bimuria novae-zelandiae CBS 107.79</name>
    <dbReference type="NCBI Taxonomy" id="1447943"/>
    <lineage>
        <taxon>Eukaryota</taxon>
        <taxon>Fungi</taxon>
        <taxon>Dikarya</taxon>
        <taxon>Ascomycota</taxon>
        <taxon>Pezizomycotina</taxon>
        <taxon>Dothideomycetes</taxon>
        <taxon>Pleosporomycetidae</taxon>
        <taxon>Pleosporales</taxon>
        <taxon>Massarineae</taxon>
        <taxon>Didymosphaeriaceae</taxon>
        <taxon>Bimuria</taxon>
    </lineage>
</organism>
<dbReference type="Gene3D" id="3.40.50.300">
    <property type="entry name" value="P-loop containing nucleotide triphosphate hydrolases"/>
    <property type="match status" value="1"/>
</dbReference>
<dbReference type="Pfam" id="PF17784">
    <property type="entry name" value="Sulfotransfer_4"/>
    <property type="match status" value="1"/>
</dbReference>
<dbReference type="InterPro" id="IPR027417">
    <property type="entry name" value="P-loop_NTPase"/>
</dbReference>
<protein>
    <submittedName>
        <fullName evidence="1">Uncharacterized protein</fullName>
    </submittedName>
</protein>